<dbReference type="Proteomes" id="UP001138768">
    <property type="component" value="Unassembled WGS sequence"/>
</dbReference>
<dbReference type="Gene3D" id="3.30.460.10">
    <property type="entry name" value="Beta Polymerase, domain 2"/>
    <property type="match status" value="1"/>
</dbReference>
<dbReference type="InterPro" id="IPR041633">
    <property type="entry name" value="Polbeta"/>
</dbReference>
<organism evidence="2 3">
    <name type="scientific">Lamprobacter modestohalophilus</name>
    <dbReference type="NCBI Taxonomy" id="1064514"/>
    <lineage>
        <taxon>Bacteria</taxon>
        <taxon>Pseudomonadati</taxon>
        <taxon>Pseudomonadota</taxon>
        <taxon>Gammaproteobacteria</taxon>
        <taxon>Chromatiales</taxon>
        <taxon>Chromatiaceae</taxon>
        <taxon>Lamprobacter</taxon>
    </lineage>
</organism>
<comment type="caution">
    <text evidence="2">The sequence shown here is derived from an EMBL/GenBank/DDBJ whole genome shotgun (WGS) entry which is preliminary data.</text>
</comment>
<dbReference type="Pfam" id="PF18765">
    <property type="entry name" value="Polbeta"/>
    <property type="match status" value="1"/>
</dbReference>
<gene>
    <name evidence="2" type="ORF">CKO42_10105</name>
</gene>
<dbReference type="SUPFAM" id="SSF81301">
    <property type="entry name" value="Nucleotidyltransferase"/>
    <property type="match status" value="1"/>
</dbReference>
<dbReference type="AlphaFoldDB" id="A0A9X1B3U7"/>
<sequence length="107" mass="11549">MTADQPFGLAPGVVSQLREQLGRTPGLQRAVVFGSRAKGNYRHGSDIDIALFGPALTEADLAALEDRIDDLLLPYQIDLCQVESVQNVALLAHIERVGQQFYPASSG</sequence>
<evidence type="ECO:0000259" key="1">
    <source>
        <dbReference type="Pfam" id="PF18765"/>
    </source>
</evidence>
<evidence type="ECO:0000313" key="2">
    <source>
        <dbReference type="EMBL" id="MBK1618780.1"/>
    </source>
</evidence>
<reference evidence="2 3" key="1">
    <citation type="journal article" date="2020" name="Microorganisms">
        <title>Osmotic Adaptation and Compatible Solute Biosynthesis of Phototrophic Bacteria as Revealed from Genome Analyses.</title>
        <authorList>
            <person name="Imhoff J.F."/>
            <person name="Rahn T."/>
            <person name="Kunzel S."/>
            <person name="Keller A."/>
            <person name="Neulinger S.C."/>
        </authorList>
    </citation>
    <scope>NUCLEOTIDE SEQUENCE [LARGE SCALE GENOMIC DNA]</scope>
    <source>
        <strain evidence="2 3">DSM 25653</strain>
    </source>
</reference>
<dbReference type="RefSeq" id="WP_200243100.1">
    <property type="nucleotide sequence ID" value="NZ_NRRY01000013.1"/>
</dbReference>
<proteinExistence type="predicted"/>
<feature type="domain" description="Polymerase beta nucleotidyltransferase" evidence="1">
    <location>
        <begin position="17"/>
        <end position="102"/>
    </location>
</feature>
<protein>
    <recommendedName>
        <fullName evidence="1">Polymerase beta nucleotidyltransferase domain-containing protein</fullName>
    </recommendedName>
</protein>
<dbReference type="CDD" id="cd05403">
    <property type="entry name" value="NT_KNTase_like"/>
    <property type="match status" value="1"/>
</dbReference>
<dbReference type="EMBL" id="NRRY01000013">
    <property type="protein sequence ID" value="MBK1618780.1"/>
    <property type="molecule type" value="Genomic_DNA"/>
</dbReference>
<dbReference type="InterPro" id="IPR043519">
    <property type="entry name" value="NT_sf"/>
</dbReference>
<accession>A0A9X1B3U7</accession>
<name>A0A9X1B3U7_9GAMM</name>
<evidence type="ECO:0000313" key="3">
    <source>
        <dbReference type="Proteomes" id="UP001138768"/>
    </source>
</evidence>
<keyword evidence="3" id="KW-1185">Reference proteome</keyword>